<dbReference type="GO" id="GO:0017148">
    <property type="term" value="P:negative regulation of translation"/>
    <property type="evidence" value="ECO:0007669"/>
    <property type="project" value="UniProtKB-UniRule"/>
</dbReference>
<evidence type="ECO:0000256" key="2">
    <source>
        <dbReference type="HAMAP-Rule" id="MF_01477"/>
    </source>
</evidence>
<organism evidence="4 5">
    <name type="scientific">Cutibacterium granulosum</name>
    <dbReference type="NCBI Taxonomy" id="33011"/>
    <lineage>
        <taxon>Bacteria</taxon>
        <taxon>Bacillati</taxon>
        <taxon>Actinomycetota</taxon>
        <taxon>Actinomycetes</taxon>
        <taxon>Propionibacteriales</taxon>
        <taxon>Propionibacteriaceae</taxon>
        <taxon>Cutibacterium</taxon>
    </lineage>
</organism>
<feature type="region of interest" description="Disordered" evidence="3">
    <location>
        <begin position="119"/>
        <end position="173"/>
    </location>
</feature>
<dbReference type="SUPFAM" id="SSF81301">
    <property type="entry name" value="Nucleotidyltransferase"/>
    <property type="match status" value="1"/>
</dbReference>
<dbReference type="GO" id="GO:0043023">
    <property type="term" value="F:ribosomal large subunit binding"/>
    <property type="evidence" value="ECO:0007669"/>
    <property type="project" value="TreeGrafter"/>
</dbReference>
<name>A0A239WIP3_9ACTN</name>
<keyword evidence="2" id="KW-0678">Repressor</keyword>
<accession>A0A239WIP3</accession>
<comment type="similarity">
    <text evidence="1 2">Belongs to the Iojap/RsfS family.</text>
</comment>
<evidence type="ECO:0000256" key="3">
    <source>
        <dbReference type="SAM" id="MobiDB-lite"/>
    </source>
</evidence>
<proteinExistence type="inferred from homology"/>
<sequence>MTATQLAIDIARHAARAAFDKAGRDIVALDVSEHIAYTDVFLLVTAANEPQADAINDEIQARLAAEGLRPTRSEGEAEKRWILLDFRDVMVHIQQVDEREQYSLQRLWKDCPHIDLQLPEHGGAGAAESGTQGIDAAEFQDSAVEGLTAEGKPTDNVFGEVTGESSDERIAGQ</sequence>
<dbReference type="GO" id="GO:0042256">
    <property type="term" value="P:cytosolic ribosome assembly"/>
    <property type="evidence" value="ECO:0007669"/>
    <property type="project" value="UniProtKB-UniRule"/>
</dbReference>
<dbReference type="PANTHER" id="PTHR21043">
    <property type="entry name" value="IOJAP SUPERFAMILY ORTHOLOG"/>
    <property type="match status" value="1"/>
</dbReference>
<evidence type="ECO:0000313" key="5">
    <source>
        <dbReference type="Proteomes" id="UP000215332"/>
    </source>
</evidence>
<keyword evidence="2" id="KW-0963">Cytoplasm</keyword>
<comment type="subunit">
    <text evidence="2">Interacts with ribosomal protein uL14 (rplN).</text>
</comment>
<dbReference type="InterPro" id="IPR043519">
    <property type="entry name" value="NT_sf"/>
</dbReference>
<dbReference type="NCBIfam" id="TIGR00090">
    <property type="entry name" value="rsfS_iojap_ybeB"/>
    <property type="match status" value="1"/>
</dbReference>
<dbReference type="EMBL" id="LT906441">
    <property type="protein sequence ID" value="SNV33763.1"/>
    <property type="molecule type" value="Genomic_DNA"/>
</dbReference>
<comment type="function">
    <text evidence="2">Functions as a ribosomal silencing factor. Interacts with ribosomal protein uL14 (rplN), blocking formation of intersubunit bridge B8. Prevents association of the 30S and 50S ribosomal subunits and the formation of functional ribosomes, thus repressing translation.</text>
</comment>
<evidence type="ECO:0000256" key="1">
    <source>
        <dbReference type="ARBA" id="ARBA00010574"/>
    </source>
</evidence>
<dbReference type="HAMAP" id="MF_01477">
    <property type="entry name" value="Iojap_RsfS"/>
    <property type="match status" value="1"/>
</dbReference>
<dbReference type="PANTHER" id="PTHR21043:SF0">
    <property type="entry name" value="MITOCHONDRIAL ASSEMBLY OF RIBOSOMAL LARGE SUBUNIT PROTEIN 1"/>
    <property type="match status" value="1"/>
</dbReference>
<dbReference type="GO" id="GO:0090071">
    <property type="term" value="P:negative regulation of ribosome biogenesis"/>
    <property type="evidence" value="ECO:0007669"/>
    <property type="project" value="UniProtKB-UniRule"/>
</dbReference>
<dbReference type="InterPro" id="IPR004394">
    <property type="entry name" value="Iojap/RsfS/C7orf30"/>
</dbReference>
<dbReference type="KEGG" id="cgrn:4412665_01006"/>
<dbReference type="Proteomes" id="UP000215332">
    <property type="component" value="Chromosome 1"/>
</dbReference>
<gene>
    <name evidence="4" type="primary">ybeB</name>
    <name evidence="2" type="synonym">rsfS</name>
    <name evidence="4" type="ORF">SAMEA4412665_01006</name>
</gene>
<reference evidence="4 5" key="1">
    <citation type="submission" date="2017-06" db="EMBL/GenBank/DDBJ databases">
        <authorList>
            <consortium name="Pathogen Informatics"/>
        </authorList>
    </citation>
    <scope>NUCLEOTIDE SEQUENCE [LARGE SCALE GENOMIC DNA]</scope>
    <source>
        <strain evidence="4 5">NCTC11865</strain>
    </source>
</reference>
<dbReference type="GO" id="GO:0005737">
    <property type="term" value="C:cytoplasm"/>
    <property type="evidence" value="ECO:0007669"/>
    <property type="project" value="UniProtKB-SubCell"/>
</dbReference>
<evidence type="ECO:0000313" key="4">
    <source>
        <dbReference type="EMBL" id="SNV33763.1"/>
    </source>
</evidence>
<dbReference type="eggNOG" id="COG0799">
    <property type="taxonomic scope" value="Bacteria"/>
</dbReference>
<dbReference type="Pfam" id="PF02410">
    <property type="entry name" value="RsfS"/>
    <property type="match status" value="1"/>
</dbReference>
<comment type="subcellular location">
    <subcellularLocation>
        <location evidence="2">Cytoplasm</location>
    </subcellularLocation>
</comment>
<keyword evidence="2" id="KW-0810">Translation regulation</keyword>
<dbReference type="Gene3D" id="3.30.460.10">
    <property type="entry name" value="Beta Polymerase, domain 2"/>
    <property type="match status" value="1"/>
</dbReference>
<dbReference type="AlphaFoldDB" id="A0A239WIP3"/>
<protein>
    <recommendedName>
        <fullName evidence="2">Ribosomal silencing factor RsfS</fullName>
    </recommendedName>
</protein>